<feature type="region of interest" description="Disordered" evidence="1">
    <location>
        <begin position="70"/>
        <end position="125"/>
    </location>
</feature>
<accession>A0AAE0H260</accession>
<evidence type="ECO:0000313" key="3">
    <source>
        <dbReference type="Proteomes" id="UP001190700"/>
    </source>
</evidence>
<feature type="compositionally biased region" description="Acidic residues" evidence="1">
    <location>
        <begin position="75"/>
        <end position="84"/>
    </location>
</feature>
<evidence type="ECO:0000313" key="2">
    <source>
        <dbReference type="EMBL" id="KAK3288476.1"/>
    </source>
</evidence>
<proteinExistence type="predicted"/>
<evidence type="ECO:0000256" key="1">
    <source>
        <dbReference type="SAM" id="MobiDB-lite"/>
    </source>
</evidence>
<protein>
    <submittedName>
        <fullName evidence="2">Uncharacterized protein</fullName>
    </submittedName>
</protein>
<comment type="caution">
    <text evidence="2">The sequence shown here is derived from an EMBL/GenBank/DDBJ whole genome shotgun (WGS) entry which is preliminary data.</text>
</comment>
<dbReference type="EMBL" id="LGRX02000467">
    <property type="protein sequence ID" value="KAK3288476.1"/>
    <property type="molecule type" value="Genomic_DNA"/>
</dbReference>
<name>A0AAE0H260_9CHLO</name>
<gene>
    <name evidence="2" type="ORF">CYMTET_4054</name>
</gene>
<keyword evidence="3" id="KW-1185">Reference proteome</keyword>
<reference evidence="2 3" key="1">
    <citation type="journal article" date="2015" name="Genome Biol. Evol.">
        <title>Comparative Genomics of a Bacterivorous Green Alga Reveals Evolutionary Causalities and Consequences of Phago-Mixotrophic Mode of Nutrition.</title>
        <authorList>
            <person name="Burns J.A."/>
            <person name="Paasch A."/>
            <person name="Narechania A."/>
            <person name="Kim E."/>
        </authorList>
    </citation>
    <scope>NUCLEOTIDE SEQUENCE [LARGE SCALE GENOMIC DNA]</scope>
    <source>
        <strain evidence="2 3">PLY_AMNH</strain>
    </source>
</reference>
<dbReference type="Proteomes" id="UP001190700">
    <property type="component" value="Unassembled WGS sequence"/>
</dbReference>
<organism evidence="2 3">
    <name type="scientific">Cymbomonas tetramitiformis</name>
    <dbReference type="NCBI Taxonomy" id="36881"/>
    <lineage>
        <taxon>Eukaryota</taxon>
        <taxon>Viridiplantae</taxon>
        <taxon>Chlorophyta</taxon>
        <taxon>Pyramimonadophyceae</taxon>
        <taxon>Pyramimonadales</taxon>
        <taxon>Pyramimonadaceae</taxon>
        <taxon>Cymbomonas</taxon>
    </lineage>
</organism>
<sequence length="408" mass="46911">MFKNLKYATVPSKHRLDPRFEALLKTQVFNQQKLPLDKMNTHWAAWSISVQPHELWKELVKVMEAHNTGKLGGGDDMEEDDTETTTDTVGASRRKPTRRTSGIPTGKFDLNAPTTKQPRWDPTSGKPIAYNDLTKGFYDAWAPLNEEHLREITALVDEAVIERKHTVKDMIGCIAEIKTLNTIRDNLMLLAADAHTRFSDATSLESSPAYRELKYLKKTRYHMQEHFKTVPGGFENDTYNADATLYIPYLDEFGFPIPKEKKRPGAPECSNPAPTKFWEHEMTYGDLDEEIKLVQKRMDTFSFPKPEQDWDKFCECFPQARESGQVLPKIQCRNENELRKLEYDENSTNKRKKAEQAKANKINKIPADIRSYWNNIERAVLAKVKSTTAGTAAYNLKDIQGLQHFDHL</sequence>
<dbReference type="AlphaFoldDB" id="A0AAE0H260"/>